<dbReference type="RefSeq" id="WP_091384746.1">
    <property type="nucleotide sequence ID" value="NZ_FNQO01000001.1"/>
</dbReference>
<dbReference type="EMBL" id="FNQO01000001">
    <property type="protein sequence ID" value="SDZ80882.1"/>
    <property type="molecule type" value="Genomic_DNA"/>
</dbReference>
<reference evidence="3" key="1">
    <citation type="submission" date="2016-10" db="EMBL/GenBank/DDBJ databases">
        <authorList>
            <person name="Varghese N."/>
            <person name="Submissions S."/>
        </authorList>
    </citation>
    <scope>NUCLEOTIDE SEQUENCE [LARGE SCALE GENOMIC DNA]</scope>
    <source>
        <strain evidence="3">CGMCC 1.10657</strain>
    </source>
</reference>
<protein>
    <recommendedName>
        <fullName evidence="4">SnoaL-like domain-containing protein</fullName>
    </recommendedName>
</protein>
<name>A0A1H3W3G0_9GAMM</name>
<evidence type="ECO:0000313" key="2">
    <source>
        <dbReference type="EMBL" id="SDZ80882.1"/>
    </source>
</evidence>
<accession>A0A1H3W3G0</accession>
<gene>
    <name evidence="2" type="ORF">SAMN05216562_0473</name>
</gene>
<evidence type="ECO:0000256" key="1">
    <source>
        <dbReference type="SAM" id="SignalP"/>
    </source>
</evidence>
<feature type="signal peptide" evidence="1">
    <location>
        <begin position="1"/>
        <end position="18"/>
    </location>
</feature>
<proteinExistence type="predicted"/>
<organism evidence="2 3">
    <name type="scientific">Microbulbifer marinus</name>
    <dbReference type="NCBI Taxonomy" id="658218"/>
    <lineage>
        <taxon>Bacteria</taxon>
        <taxon>Pseudomonadati</taxon>
        <taxon>Pseudomonadota</taxon>
        <taxon>Gammaproteobacteria</taxon>
        <taxon>Cellvibrionales</taxon>
        <taxon>Microbulbiferaceae</taxon>
        <taxon>Microbulbifer</taxon>
    </lineage>
</organism>
<dbReference type="AlphaFoldDB" id="A0A1H3W3G0"/>
<dbReference type="STRING" id="658218.SAMN05216562_0473"/>
<dbReference type="OrthoDB" id="5734000at2"/>
<keyword evidence="3" id="KW-1185">Reference proteome</keyword>
<evidence type="ECO:0000313" key="3">
    <source>
        <dbReference type="Proteomes" id="UP000198658"/>
    </source>
</evidence>
<keyword evidence="1" id="KW-0732">Signal</keyword>
<evidence type="ECO:0008006" key="4">
    <source>
        <dbReference type="Google" id="ProtNLM"/>
    </source>
</evidence>
<sequence>MKLILLSAFMLLTYSVHADEEQELAVFTQNFFEDFSDQSKSASDVAEIHFAATPVFYIGEMPGFSTSPELAAKMVQGYRETFHVDSHPFTTFDIENQAIGADGSAAVLVAFRRKSAADPRLKDFCNILSLAKLNGDWKIMTWFIYGLSARDCSRQH</sequence>
<dbReference type="Proteomes" id="UP000198658">
    <property type="component" value="Unassembled WGS sequence"/>
</dbReference>
<feature type="chain" id="PRO_5011667950" description="SnoaL-like domain-containing protein" evidence="1">
    <location>
        <begin position="19"/>
        <end position="156"/>
    </location>
</feature>